<accession>F4X275</accession>
<evidence type="ECO:0000313" key="8">
    <source>
        <dbReference type="EMBL" id="EGI59491.1"/>
    </source>
</evidence>
<dbReference type="Proteomes" id="UP000007755">
    <property type="component" value="Unassembled WGS sequence"/>
</dbReference>
<sequence length="447" mass="51378">MESCRVTFALSQSTCQPYRQFKATDLTLAITTKVFYTERSNLALLVIIFNNELCGESLELDESQTKEDPSIFVRASTIRPGHTLFIRTYFILYDFIDFFEKDQASFLERDKFLNIINTIFKNMSQIEREAIIFQYTDWDRVNDGYQNQRAIADIVGDYFFICPSTHFAQLFADRGMKVYYYFFTQRTSTNVWGKWMGVMHGDEVEYVFGHPLNKSLEYTDNERDLSLRMIHYFSRFAYTGMPTVTETEWPSYTRNHPKYFIWNAEKKNAFGRGPRTTACAFWNEFLPRLKGVPDPTPEACKSAMASSVSAGVSQLHSSSTIASIILLPVLNAPHLGVMHSLFRDSRRLRYMSRSAIEEDKRYSTKDRDGTLRLALTRVDLILTIRSWASIFVLDRSGSGLGSNSFLVFCYLLECALVDSFDSIDPISTDLIDNLTYALRDIATGKSA</sequence>
<keyword evidence="3" id="KW-0378">Hydrolase</keyword>
<dbReference type="GO" id="GO:0003990">
    <property type="term" value="F:acetylcholinesterase activity"/>
    <property type="evidence" value="ECO:0007669"/>
    <property type="project" value="UniProtKB-EC"/>
</dbReference>
<dbReference type="PRINTS" id="PR00878">
    <property type="entry name" value="CHOLNESTRASE"/>
</dbReference>
<dbReference type="InParanoid" id="F4X275"/>
<comment type="similarity">
    <text evidence="1">Belongs to the type-B carboxylesterase/lipase family.</text>
</comment>
<dbReference type="AlphaFoldDB" id="F4X275"/>
<evidence type="ECO:0000256" key="5">
    <source>
        <dbReference type="ARBA" id="ARBA00023180"/>
    </source>
</evidence>
<dbReference type="eggNOG" id="KOG4389">
    <property type="taxonomic scope" value="Eukaryota"/>
</dbReference>
<name>F4X275_ACREC</name>
<evidence type="ECO:0000256" key="6">
    <source>
        <dbReference type="ARBA" id="ARBA00048484"/>
    </source>
</evidence>
<dbReference type="PANTHER" id="PTHR43918:SF13">
    <property type="entry name" value="ACETYLCHOLINESTERASE"/>
    <property type="match status" value="1"/>
</dbReference>
<keyword evidence="5" id="KW-0325">Glycoprotein</keyword>
<dbReference type="OrthoDB" id="408631at2759"/>
<dbReference type="EMBL" id="GL888565">
    <property type="protein sequence ID" value="EGI59491.1"/>
    <property type="molecule type" value="Genomic_DNA"/>
</dbReference>
<evidence type="ECO:0000259" key="7">
    <source>
        <dbReference type="Pfam" id="PF00135"/>
    </source>
</evidence>
<keyword evidence="9" id="KW-1185">Reference proteome</keyword>
<evidence type="ECO:0000256" key="1">
    <source>
        <dbReference type="ARBA" id="ARBA00005964"/>
    </source>
</evidence>
<dbReference type="GO" id="GO:0005615">
    <property type="term" value="C:extracellular space"/>
    <property type="evidence" value="ECO:0007669"/>
    <property type="project" value="TreeGrafter"/>
</dbReference>
<evidence type="ECO:0000256" key="3">
    <source>
        <dbReference type="ARBA" id="ARBA00022801"/>
    </source>
</evidence>
<dbReference type="InterPro" id="IPR002018">
    <property type="entry name" value="CarbesteraseB"/>
</dbReference>
<gene>
    <name evidence="8" type="ORF">G5I_12397</name>
</gene>
<proteinExistence type="inferred from homology"/>
<organism evidence="9">
    <name type="scientific">Acromyrmex echinatior</name>
    <name type="common">Panamanian leafcutter ant</name>
    <name type="synonym">Acromyrmex octospinosus echinatior</name>
    <dbReference type="NCBI Taxonomy" id="103372"/>
    <lineage>
        <taxon>Eukaryota</taxon>
        <taxon>Metazoa</taxon>
        <taxon>Ecdysozoa</taxon>
        <taxon>Arthropoda</taxon>
        <taxon>Hexapoda</taxon>
        <taxon>Insecta</taxon>
        <taxon>Pterygota</taxon>
        <taxon>Neoptera</taxon>
        <taxon>Endopterygota</taxon>
        <taxon>Hymenoptera</taxon>
        <taxon>Apocrita</taxon>
        <taxon>Aculeata</taxon>
        <taxon>Formicoidea</taxon>
        <taxon>Formicidae</taxon>
        <taxon>Myrmicinae</taxon>
        <taxon>Acromyrmex</taxon>
    </lineage>
</organism>
<dbReference type="GO" id="GO:0005886">
    <property type="term" value="C:plasma membrane"/>
    <property type="evidence" value="ECO:0007669"/>
    <property type="project" value="TreeGrafter"/>
</dbReference>
<evidence type="ECO:0000256" key="4">
    <source>
        <dbReference type="ARBA" id="ARBA00023157"/>
    </source>
</evidence>
<dbReference type="Pfam" id="PF00135">
    <property type="entry name" value="COesterase"/>
    <property type="match status" value="1"/>
</dbReference>
<dbReference type="InterPro" id="IPR000997">
    <property type="entry name" value="Cholinesterase"/>
</dbReference>
<dbReference type="PANTHER" id="PTHR43918">
    <property type="entry name" value="ACETYLCHOLINESTERASE"/>
    <property type="match status" value="1"/>
</dbReference>
<evidence type="ECO:0000256" key="2">
    <source>
        <dbReference type="ARBA" id="ARBA00022487"/>
    </source>
</evidence>
<reference evidence="8" key="1">
    <citation type="submission" date="2011-02" db="EMBL/GenBank/DDBJ databases">
        <title>The genome of the leaf-cutting ant Acromyrmex echinatior suggests key adaptations to social evolution and fungus farming.</title>
        <authorList>
            <person name="Nygaard S."/>
            <person name="Zhang G."/>
        </authorList>
    </citation>
    <scope>NUCLEOTIDE SEQUENCE</scope>
</reference>
<keyword evidence="2" id="KW-0719">Serine esterase</keyword>
<dbReference type="InterPro" id="IPR029058">
    <property type="entry name" value="AB_hydrolase_fold"/>
</dbReference>
<dbReference type="GO" id="GO:0019695">
    <property type="term" value="P:choline metabolic process"/>
    <property type="evidence" value="ECO:0007669"/>
    <property type="project" value="TreeGrafter"/>
</dbReference>
<comment type="catalytic activity">
    <reaction evidence="6">
        <text>acetylcholine + H2O = choline + acetate + H(+)</text>
        <dbReference type="Rhea" id="RHEA:17561"/>
        <dbReference type="ChEBI" id="CHEBI:15354"/>
        <dbReference type="ChEBI" id="CHEBI:15355"/>
        <dbReference type="ChEBI" id="CHEBI:15377"/>
        <dbReference type="ChEBI" id="CHEBI:15378"/>
        <dbReference type="ChEBI" id="CHEBI:30089"/>
        <dbReference type="EC" id="3.1.1.7"/>
    </reaction>
</comment>
<dbReference type="SUPFAM" id="SSF53474">
    <property type="entry name" value="alpha/beta-Hydrolases"/>
    <property type="match status" value="1"/>
</dbReference>
<dbReference type="Gene3D" id="3.40.50.1820">
    <property type="entry name" value="alpha/beta hydrolase"/>
    <property type="match status" value="1"/>
</dbReference>
<protein>
    <submittedName>
        <fullName evidence="8">Acetylcholinesterase</fullName>
    </submittedName>
</protein>
<feature type="domain" description="Carboxylesterase type B" evidence="7">
    <location>
        <begin position="100"/>
        <end position="282"/>
    </location>
</feature>
<dbReference type="InterPro" id="IPR050654">
    <property type="entry name" value="AChE-related_enzymes"/>
</dbReference>
<dbReference type="GO" id="GO:0006581">
    <property type="term" value="P:acetylcholine catabolic process"/>
    <property type="evidence" value="ECO:0007669"/>
    <property type="project" value="TreeGrafter"/>
</dbReference>
<keyword evidence="4" id="KW-1015">Disulfide bond</keyword>
<dbReference type="STRING" id="103372.F4X275"/>
<evidence type="ECO:0000313" key="9">
    <source>
        <dbReference type="Proteomes" id="UP000007755"/>
    </source>
</evidence>